<dbReference type="InterPro" id="IPR006311">
    <property type="entry name" value="TAT_signal"/>
</dbReference>
<feature type="domain" description="Alpha-N-acetylglucosaminidase N-terminal" evidence="4">
    <location>
        <begin position="78"/>
        <end position="158"/>
    </location>
</feature>
<name>A0A919KW79_9ACTN</name>
<dbReference type="PROSITE" id="PS51318">
    <property type="entry name" value="TAT"/>
    <property type="match status" value="1"/>
</dbReference>
<keyword evidence="1" id="KW-0378">Hydrolase</keyword>
<dbReference type="Gene3D" id="3.30.379.10">
    <property type="entry name" value="Chitobiase/beta-hexosaminidase domain 2-like"/>
    <property type="match status" value="1"/>
</dbReference>
<dbReference type="InterPro" id="IPR029018">
    <property type="entry name" value="Hex-like_dom2"/>
</dbReference>
<dbReference type="RefSeq" id="WP_189930193.1">
    <property type="nucleotide sequence ID" value="NZ_BNCD01000003.1"/>
</dbReference>
<reference evidence="6" key="1">
    <citation type="journal article" date="2014" name="Int. J. Syst. Evol. Microbiol.">
        <title>Complete genome sequence of Corynebacterium casei LMG S-19264T (=DSM 44701T), isolated from a smear-ripened cheese.</title>
        <authorList>
            <consortium name="US DOE Joint Genome Institute (JGI-PGF)"/>
            <person name="Walter F."/>
            <person name="Albersmeier A."/>
            <person name="Kalinowski J."/>
            <person name="Ruckert C."/>
        </authorList>
    </citation>
    <scope>NUCLEOTIDE SEQUENCE</scope>
    <source>
        <strain evidence="6">JCM 5069</strain>
    </source>
</reference>
<dbReference type="Pfam" id="PF12972">
    <property type="entry name" value="NAGLU_C"/>
    <property type="match status" value="1"/>
</dbReference>
<proteinExistence type="predicted"/>
<evidence type="ECO:0000313" key="7">
    <source>
        <dbReference type="Proteomes" id="UP000603708"/>
    </source>
</evidence>
<keyword evidence="7" id="KW-1185">Reference proteome</keyword>
<dbReference type="Pfam" id="PF12971">
    <property type="entry name" value="NAGLU_N"/>
    <property type="match status" value="1"/>
</dbReference>
<dbReference type="EMBL" id="BNCD01000003">
    <property type="protein sequence ID" value="GHH74559.1"/>
    <property type="molecule type" value="Genomic_DNA"/>
</dbReference>
<dbReference type="Gene3D" id="1.20.120.670">
    <property type="entry name" value="N-acetyl-b-d-glucoasminidase"/>
    <property type="match status" value="1"/>
</dbReference>
<dbReference type="Gene3D" id="3.20.20.80">
    <property type="entry name" value="Glycosidases"/>
    <property type="match status" value="1"/>
</dbReference>
<dbReference type="GO" id="GO:0005975">
    <property type="term" value="P:carbohydrate metabolic process"/>
    <property type="evidence" value="ECO:0007669"/>
    <property type="project" value="UniProtKB-ARBA"/>
</dbReference>
<evidence type="ECO:0000259" key="5">
    <source>
        <dbReference type="Pfam" id="PF12972"/>
    </source>
</evidence>
<feature type="domain" description="Alpha-N-acetylglucosaminidase tim-barrel" evidence="3">
    <location>
        <begin position="172"/>
        <end position="493"/>
    </location>
</feature>
<gene>
    <name evidence="6" type="ORF">GCM10018793_16070</name>
</gene>
<evidence type="ECO:0000256" key="1">
    <source>
        <dbReference type="ARBA" id="ARBA00022801"/>
    </source>
</evidence>
<feature type="region of interest" description="Disordered" evidence="2">
    <location>
        <begin position="1"/>
        <end position="35"/>
    </location>
</feature>
<dbReference type="InterPro" id="IPR024240">
    <property type="entry name" value="NAGLU_N"/>
</dbReference>
<evidence type="ECO:0000259" key="4">
    <source>
        <dbReference type="Pfam" id="PF12971"/>
    </source>
</evidence>
<feature type="compositionally biased region" description="Pro residues" evidence="2">
    <location>
        <begin position="19"/>
        <end position="32"/>
    </location>
</feature>
<evidence type="ECO:0000259" key="3">
    <source>
        <dbReference type="Pfam" id="PF05089"/>
    </source>
</evidence>
<comment type="caution">
    <text evidence="6">The sequence shown here is derived from an EMBL/GenBank/DDBJ whole genome shotgun (WGS) entry which is preliminary data.</text>
</comment>
<evidence type="ECO:0008006" key="8">
    <source>
        <dbReference type="Google" id="ProtNLM"/>
    </source>
</evidence>
<dbReference type="PANTHER" id="PTHR12872">
    <property type="entry name" value="ALPHA-N-ACETYLGLUCOSAMINIDASE"/>
    <property type="match status" value="1"/>
</dbReference>
<dbReference type="InterPro" id="IPR007781">
    <property type="entry name" value="NAGLU"/>
</dbReference>
<dbReference type="PANTHER" id="PTHR12872:SF1">
    <property type="entry name" value="ALPHA-N-ACETYLGLUCOSAMINIDASE"/>
    <property type="match status" value="1"/>
</dbReference>
<dbReference type="Pfam" id="PF05089">
    <property type="entry name" value="NAGLU"/>
    <property type="match status" value="1"/>
</dbReference>
<accession>A0A919KW79</accession>
<reference evidence="6" key="2">
    <citation type="submission" date="2020-09" db="EMBL/GenBank/DDBJ databases">
        <authorList>
            <person name="Sun Q."/>
            <person name="Ohkuma M."/>
        </authorList>
    </citation>
    <scope>NUCLEOTIDE SEQUENCE</scope>
    <source>
        <strain evidence="6">JCM 5069</strain>
    </source>
</reference>
<feature type="domain" description="Alpha-N-acetylglucosaminidase C-terminal" evidence="5">
    <location>
        <begin position="505"/>
        <end position="769"/>
    </location>
</feature>
<dbReference type="InterPro" id="IPR024732">
    <property type="entry name" value="NAGLU_C"/>
</dbReference>
<dbReference type="InterPro" id="IPR024733">
    <property type="entry name" value="NAGLU_tim-barrel"/>
</dbReference>
<evidence type="ECO:0000256" key="2">
    <source>
        <dbReference type="SAM" id="MobiDB-lite"/>
    </source>
</evidence>
<dbReference type="AlphaFoldDB" id="A0A919KW79"/>
<dbReference type="GO" id="GO:0016787">
    <property type="term" value="F:hydrolase activity"/>
    <property type="evidence" value="ECO:0007669"/>
    <property type="project" value="UniProtKB-KW"/>
</dbReference>
<sequence>MAACSGSPLPPDARAASVPPVPPGAPPAPDAPLPSRRALLSAAGALGTGAALVPLPSAAATGAPAAPGGTPAPFATAPASDALHRLLPAHADQFQLRAVPAAHGTERFRVTGTRGRVRVEGTSAAVQLTGVHWYLKYVCGAHLTWNGSQLDLPALLPAPARPLERTTSLPHRFVLNDTNDGYTAPGADWPYWERMIDVLALHGCNEVMVVAGTEAVYHRTLLDFGYRDAEARAWLPAPSHQPWWLLQNLSGYGGPLSAELLAARALLGRRIADRLRELGMAPVLPGYYGHVPGGFVERNGGDAHVVPQGTWHGFDRPDWLDPRTDAFARVAAAFYRHQQDVFGPARHFKMDLLHEGGTAGDVPVPDAARGVERALRAAHPDATWVILGWEANPLPALLDAVDRERMLIVDGVSDRYTGVTDREKDWGGTPYAFGTIPNFGGRTTLGARTHIWARKYFAWRDKPDSALAGTAYLPEATDRDPAAFELFSELAWTDTGPDEEARAAWFAGYADFRYGARDEGARAAWRALYDTAYQQRAVQRSDPHDSLFAARPDLAATRASVYAPSALTYDPGRFDAALSGLLAVGEPLRHSAAYGHDLADVARQALEHRGRQYLPLLKAAYDRGDRTAFRTLGSLWLTLMRLVDDVAGSHRAFLLGPWLRDARRLGTNDAERAEFERTARVLLTVWGGRATSDPGVLHDYANRTWHGLVADFYLPRWRRWLDELEDALAQDRAPAAVDWFAFEEPWTRERKDYPLRPVADPYRTARRVHDVLAAAPHQGTLTLTAEPPALPPGGRGRLTALFTNVNGLRATGQVDFALDGVDAVPESGTSLHGVPPAGSGTLSWRAAAPAAPLDRPLRPLPYTLAVTYGPEGADRVTDTHRGTLHEAGPLGTGWRTVSTNAAVFGQLGERYAIEGAGADLWKGTGEFGALYREGVLADGVSLVLAVDSQAATGPWARAGIIVRNSLATAGSAGFLNLAVTPAGGVVLSYDSTGDGTLDAYRRLTGVVAPVVLRLTRTGASCTGACSADGGATWRTLATVTPPGAGAAQDAGIFMTAANGGNGARGLVEFSGWRTA</sequence>
<evidence type="ECO:0000313" key="6">
    <source>
        <dbReference type="EMBL" id="GHH74559.1"/>
    </source>
</evidence>
<dbReference type="Proteomes" id="UP000603708">
    <property type="component" value="Unassembled WGS sequence"/>
</dbReference>
<dbReference type="Gene3D" id="2.60.120.200">
    <property type="match status" value="1"/>
</dbReference>
<organism evidence="6 7">
    <name type="scientific">Streptomyces sulfonofaciens</name>
    <dbReference type="NCBI Taxonomy" id="68272"/>
    <lineage>
        <taxon>Bacteria</taxon>
        <taxon>Bacillati</taxon>
        <taxon>Actinomycetota</taxon>
        <taxon>Actinomycetes</taxon>
        <taxon>Kitasatosporales</taxon>
        <taxon>Streptomycetaceae</taxon>
        <taxon>Streptomyces</taxon>
    </lineage>
</organism>
<protein>
    <recommendedName>
        <fullName evidence="8">Alpha-N-acetylglucosaminidase</fullName>
    </recommendedName>
</protein>